<feature type="transmembrane region" description="Helical" evidence="1">
    <location>
        <begin position="260"/>
        <end position="281"/>
    </location>
</feature>
<feature type="transmembrane region" description="Helical" evidence="1">
    <location>
        <begin position="320"/>
        <end position="340"/>
    </location>
</feature>
<dbReference type="Proteomes" id="UP000247551">
    <property type="component" value="Unassembled WGS sequence"/>
</dbReference>
<proteinExistence type="predicted"/>
<dbReference type="InterPro" id="IPR002823">
    <property type="entry name" value="DUF112_TM"/>
</dbReference>
<name>A0A318UTJ1_9GAMM</name>
<dbReference type="Pfam" id="PF01970">
    <property type="entry name" value="TctA"/>
    <property type="match status" value="1"/>
</dbReference>
<feature type="transmembrane region" description="Helical" evidence="1">
    <location>
        <begin position="147"/>
        <end position="163"/>
    </location>
</feature>
<evidence type="ECO:0000259" key="2">
    <source>
        <dbReference type="Pfam" id="PF01970"/>
    </source>
</evidence>
<feature type="transmembrane region" description="Helical" evidence="1">
    <location>
        <begin position="6"/>
        <end position="33"/>
    </location>
</feature>
<evidence type="ECO:0000313" key="3">
    <source>
        <dbReference type="EMBL" id="PYF79213.1"/>
    </source>
</evidence>
<dbReference type="AlphaFoldDB" id="A0A318UTJ1"/>
<feature type="transmembrane region" description="Helical" evidence="1">
    <location>
        <begin position="471"/>
        <end position="489"/>
    </location>
</feature>
<gene>
    <name evidence="3" type="ORF">DFP75_10943</name>
</gene>
<feature type="transmembrane region" description="Helical" evidence="1">
    <location>
        <begin position="45"/>
        <end position="68"/>
    </location>
</feature>
<organism evidence="3 4">
    <name type="scientific">Marinomonas alcarazii</name>
    <dbReference type="NCBI Taxonomy" id="491949"/>
    <lineage>
        <taxon>Bacteria</taxon>
        <taxon>Pseudomonadati</taxon>
        <taxon>Pseudomonadota</taxon>
        <taxon>Gammaproteobacteria</taxon>
        <taxon>Oceanospirillales</taxon>
        <taxon>Oceanospirillaceae</taxon>
        <taxon>Marinomonas</taxon>
    </lineage>
</organism>
<feature type="domain" description="DUF112" evidence="2">
    <location>
        <begin position="21"/>
        <end position="441"/>
    </location>
</feature>
<feature type="transmembrane region" description="Helical" evidence="1">
    <location>
        <begin position="360"/>
        <end position="380"/>
    </location>
</feature>
<feature type="transmembrane region" description="Helical" evidence="1">
    <location>
        <begin position="392"/>
        <end position="410"/>
    </location>
</feature>
<evidence type="ECO:0000256" key="1">
    <source>
        <dbReference type="SAM" id="Phobius"/>
    </source>
</evidence>
<dbReference type="PANTHER" id="PTHR35342:SF5">
    <property type="entry name" value="TRICARBOXYLIC TRANSPORT PROTEIN"/>
    <property type="match status" value="1"/>
</dbReference>
<dbReference type="PANTHER" id="PTHR35342">
    <property type="entry name" value="TRICARBOXYLIC TRANSPORT PROTEIN"/>
    <property type="match status" value="1"/>
</dbReference>
<keyword evidence="1" id="KW-0472">Membrane</keyword>
<feature type="transmembrane region" description="Helical" evidence="1">
    <location>
        <begin position="169"/>
        <end position="188"/>
    </location>
</feature>
<reference evidence="3 4" key="1">
    <citation type="submission" date="2018-06" db="EMBL/GenBank/DDBJ databases">
        <title>Genomic Encyclopedia of Type Strains, Phase III (KMG-III): the genomes of soil and plant-associated and newly described type strains.</title>
        <authorList>
            <person name="Whitman W."/>
        </authorList>
    </citation>
    <scope>NUCLEOTIDE SEQUENCE [LARGE SCALE GENOMIC DNA]</scope>
    <source>
        <strain evidence="3 4">CECT 7730</strain>
    </source>
</reference>
<feature type="transmembrane region" description="Helical" evidence="1">
    <location>
        <begin position="118"/>
        <end position="140"/>
    </location>
</feature>
<evidence type="ECO:0000313" key="4">
    <source>
        <dbReference type="Proteomes" id="UP000247551"/>
    </source>
</evidence>
<keyword evidence="4" id="KW-1185">Reference proteome</keyword>
<keyword evidence="1" id="KW-0812">Transmembrane</keyword>
<dbReference type="EMBL" id="QKLW01000009">
    <property type="protein sequence ID" value="PYF79213.1"/>
    <property type="molecule type" value="Genomic_DNA"/>
</dbReference>
<comment type="caution">
    <text evidence="3">The sequence shown here is derived from an EMBL/GenBank/DDBJ whole genome shotgun (WGS) entry which is preliminary data.</text>
</comment>
<sequence length="497" mass="52685">METLQAIFHALPAVLAWHNVLAMVIGTLAGMVVGSLPGLTATMAIAVLIPLTFSMTPLVALGIMAGIYNGAMYGGAVPAILLNVPGTPPSIVTTFDGHPLAKQGRAALALKVACWSSAIGGAFSAISLMALAPPLVMVTLLFGPAEYFWLGILGMSSIAILLGKDPIKGLIAAAIGLLLGTVGSDVVTGQQRFTFGRLELIDGINLLVILTGLYAIPPAIRMIEKRFSENTQRIEIKGHPDDGFFKNFKFLLPTWLRSSLIGIGVGILPATGGSMAAFLAYNEVQRTAKNTDRFGKGDIRGVAAAETGNNADNSAAMIPALVLGVPGSGVSAVILAGLLVHGLQPGPQLFRDTPDIVYGFMWQMLFTSFMLFALGGNVATRLFAQVMRLPQVILAPMIMCLTLVGIYALSNDMFNVWIMFGMGILGYILSRLDFPLAPIVLGLVLGNMIEQNLRLTLLIHQGDLTALIDSPLSKGLFGLFVILCLVPIYRRLRSAKS</sequence>
<protein>
    <submittedName>
        <fullName evidence="3">Putative tricarboxylic transport membrane protein</fullName>
    </submittedName>
</protein>
<accession>A0A318UTJ1</accession>
<keyword evidence="1" id="KW-1133">Transmembrane helix</keyword>
<dbReference type="RefSeq" id="WP_110576920.1">
    <property type="nucleotide sequence ID" value="NZ_QKLW01000009.1"/>
</dbReference>